<proteinExistence type="predicted"/>
<evidence type="ECO:0000313" key="3">
    <source>
        <dbReference type="EMBL" id="PAB59526.1"/>
    </source>
</evidence>
<dbReference type="PANTHER" id="PTHR36435:SF1">
    <property type="entry name" value="CAAX AMINO TERMINAL PROTEASE FAMILY PROTEIN"/>
    <property type="match status" value="1"/>
</dbReference>
<comment type="caution">
    <text evidence="3">The sequence shown here is derived from an EMBL/GenBank/DDBJ whole genome shotgun (WGS) entry which is preliminary data.</text>
</comment>
<feature type="transmembrane region" description="Helical" evidence="1">
    <location>
        <begin position="167"/>
        <end position="200"/>
    </location>
</feature>
<keyword evidence="1" id="KW-0812">Transmembrane</keyword>
<evidence type="ECO:0000313" key="4">
    <source>
        <dbReference type="Proteomes" id="UP000216024"/>
    </source>
</evidence>
<name>A0A267MJ20_9FIRM</name>
<keyword evidence="4" id="KW-1185">Reference proteome</keyword>
<feature type="transmembrane region" description="Helical" evidence="1">
    <location>
        <begin position="82"/>
        <end position="101"/>
    </location>
</feature>
<dbReference type="GO" id="GO:0080120">
    <property type="term" value="P:CAAX-box protein maturation"/>
    <property type="evidence" value="ECO:0007669"/>
    <property type="project" value="UniProtKB-ARBA"/>
</dbReference>
<dbReference type="PANTHER" id="PTHR36435">
    <property type="entry name" value="SLR1288 PROTEIN"/>
    <property type="match status" value="1"/>
</dbReference>
<keyword evidence="1" id="KW-1133">Transmembrane helix</keyword>
<evidence type="ECO:0000256" key="1">
    <source>
        <dbReference type="SAM" id="Phobius"/>
    </source>
</evidence>
<dbReference type="EMBL" id="NIBG01000007">
    <property type="protein sequence ID" value="PAB59526.1"/>
    <property type="molecule type" value="Genomic_DNA"/>
</dbReference>
<organism evidence="3 4">
    <name type="scientific">Anaeromicrobium sediminis</name>
    <dbReference type="NCBI Taxonomy" id="1478221"/>
    <lineage>
        <taxon>Bacteria</taxon>
        <taxon>Bacillati</taxon>
        <taxon>Bacillota</taxon>
        <taxon>Clostridia</taxon>
        <taxon>Peptostreptococcales</taxon>
        <taxon>Thermotaleaceae</taxon>
        <taxon>Anaeromicrobium</taxon>
    </lineage>
</organism>
<feature type="transmembrane region" description="Helical" evidence="1">
    <location>
        <begin position="135"/>
        <end position="155"/>
    </location>
</feature>
<dbReference type="OrthoDB" id="4177129at2"/>
<dbReference type="Pfam" id="PF02517">
    <property type="entry name" value="Rce1-like"/>
    <property type="match status" value="1"/>
</dbReference>
<feature type="transmembrane region" description="Helical" evidence="1">
    <location>
        <begin position="42"/>
        <end position="61"/>
    </location>
</feature>
<dbReference type="InterPro" id="IPR003675">
    <property type="entry name" value="Rce1/LyrA-like_dom"/>
</dbReference>
<dbReference type="AlphaFoldDB" id="A0A267MJ20"/>
<keyword evidence="1" id="KW-0472">Membrane</keyword>
<dbReference type="Proteomes" id="UP000216024">
    <property type="component" value="Unassembled WGS sequence"/>
</dbReference>
<feature type="domain" description="CAAX prenyl protease 2/Lysostaphin resistance protein A-like" evidence="2">
    <location>
        <begin position="131"/>
        <end position="217"/>
    </location>
</feature>
<gene>
    <name evidence="3" type="ORF">CCE28_09945</name>
</gene>
<feature type="transmembrane region" description="Helical" evidence="1">
    <location>
        <begin position="245"/>
        <end position="266"/>
    </location>
</feature>
<dbReference type="InterPro" id="IPR052710">
    <property type="entry name" value="CAAX_protease"/>
</dbReference>
<reference evidence="3 4" key="1">
    <citation type="submission" date="2017-06" db="EMBL/GenBank/DDBJ databases">
        <title>Draft genome sequence of anaerobic fermentative bacterium Anaeromicrobium sediminis DY2726D isolated from West Pacific Ocean sediments.</title>
        <authorList>
            <person name="Zeng X."/>
        </authorList>
    </citation>
    <scope>NUCLEOTIDE SEQUENCE [LARGE SCALE GENOMIC DNA]</scope>
    <source>
        <strain evidence="3 4">DY2726D</strain>
    </source>
</reference>
<accession>A0A267MJ20</accession>
<feature type="transmembrane region" description="Helical" evidence="1">
    <location>
        <begin position="16"/>
        <end position="36"/>
    </location>
</feature>
<dbReference type="RefSeq" id="WP_095133483.1">
    <property type="nucleotide sequence ID" value="NZ_NIBG01000007.1"/>
</dbReference>
<dbReference type="GO" id="GO:0004175">
    <property type="term" value="F:endopeptidase activity"/>
    <property type="evidence" value="ECO:0007669"/>
    <property type="project" value="UniProtKB-ARBA"/>
</dbReference>
<sequence>MENKKTYIEIKDSIRVLIMYIFVFNIMVVMGLGMLYEIMGKTLEVTLENMIISIVSCIFIIKWCEKRYIVELKKLFNTKKVTILKLFFMLISITGLIILLSEIDNLVKVVFPIRGMWKELFVDMFGQEHNLWQKIIAIVIVGPIVEELLFRGIILKGFMKHYSPKKAVIVSAFLFALVHMNIWQFVVAFPLGLILGWWFVKTNSIIPCILGHMFNNSIPFIITYIINVEIPGFNTSGEIVQFQPMWFNLLGLGLFSMGVILLVTIFKNDKNQIIE</sequence>
<protein>
    <recommendedName>
        <fullName evidence="2">CAAX prenyl protease 2/Lysostaphin resistance protein A-like domain-containing protein</fullName>
    </recommendedName>
</protein>
<evidence type="ECO:0000259" key="2">
    <source>
        <dbReference type="Pfam" id="PF02517"/>
    </source>
</evidence>